<evidence type="ECO:0000256" key="5">
    <source>
        <dbReference type="ARBA" id="ARBA00012251"/>
    </source>
</evidence>
<dbReference type="PANTHER" id="PTHR11685">
    <property type="entry name" value="RBR FAMILY RING FINGER AND IBR DOMAIN-CONTAINING"/>
    <property type="match status" value="1"/>
</dbReference>
<evidence type="ECO:0000259" key="15">
    <source>
        <dbReference type="PROSITE" id="PS50089"/>
    </source>
</evidence>
<dbReference type="Pfam" id="PF05773">
    <property type="entry name" value="RWD"/>
    <property type="match status" value="1"/>
</dbReference>
<keyword evidence="10" id="KW-0833">Ubl conjugation pathway</keyword>
<evidence type="ECO:0000256" key="2">
    <source>
        <dbReference type="ARBA" id="ARBA00003976"/>
    </source>
</evidence>
<dbReference type="PROSITE" id="PS51873">
    <property type="entry name" value="TRIAD"/>
    <property type="match status" value="1"/>
</dbReference>
<dbReference type="Proteomes" id="UP001497392">
    <property type="component" value="Unassembled WGS sequence"/>
</dbReference>
<evidence type="ECO:0000259" key="16">
    <source>
        <dbReference type="PROSITE" id="PS50908"/>
    </source>
</evidence>
<comment type="pathway">
    <text evidence="3">Protein modification; protein ubiquitination.</text>
</comment>
<keyword evidence="7" id="KW-0479">Metal-binding</keyword>
<dbReference type="Gene3D" id="1.20.120.1750">
    <property type="match status" value="1"/>
</dbReference>
<sequence>MPDGGLTVQVKALTEPDDSKPSAQEGQAAATAHLQHLPPISLAMSFHDNYPEQDAPGMQLTSEWLSSDQADSLAQQLLGLWKEQGPGGPICFTWTDWLQNDALPFLGITDTLLLKLDPHAMPAVENGIGSLAAEERRLEPSQSNRKAAELAYGSKLSADSSPSSGSASQQLSHSNACQEASCSASTPRTGHVNSRQHADSLGESDASMASSKPVCPQLDTEHANEGIASNSDAGRSGRRKHRGSPQMSPAKALDPRAAAWQPQDGLEAPSLPKLAPAQHLRHHLQKQAPGPSRHTEQAVPDTAATAPATAHRNSKAKLREKSSSTHTDAEDRQNRYRATESVESGAGASSAAGASQPVSSGSDLERVVQLYLHLTAYSKSRERELFQEGQHTCSICLDELPGASFVWPGGCDHASCKDCVKQLCNLHVAEGGLENLRCPDPKCKEPFDRQCLGGLLEEDQLQRWEDLELALSLQKMPDCVYCPRCSSACLEDAENCAQCPKCFFAFCSLCNESWHPGIECMSAETKLELLRQRMAGMSVSVAELRRKELEYMSLVRIQETSKRCPACGMAIQKSAGCNKMTCGNCGAFFCWRCNKEVDGYEHFRTGKCILFDHAEIQRWEVEFQVQIERAQAQARNAFWGDVGARRRSQACPSCGQANHKMNENNHMRCWACTAHFCYLCRQTLRGTKGASGSHFGKAGSGKCRQHSAD</sequence>
<protein>
    <recommendedName>
        <fullName evidence="5">RBR-type E3 ubiquitin transferase</fullName>
        <ecNumber evidence="5">2.3.2.31</ecNumber>
    </recommendedName>
</protein>
<dbReference type="CDD" id="cd20354">
    <property type="entry name" value="Rcat_RBR_RNF14"/>
    <property type="match status" value="1"/>
</dbReference>
<evidence type="ECO:0000256" key="13">
    <source>
        <dbReference type="PROSITE-ProRule" id="PRU00175"/>
    </source>
</evidence>
<feature type="domain" description="RING-type" evidence="17">
    <location>
        <begin position="389"/>
        <end position="612"/>
    </location>
</feature>
<dbReference type="InterPro" id="IPR013083">
    <property type="entry name" value="Znf_RING/FYVE/PHD"/>
</dbReference>
<dbReference type="SUPFAM" id="SSF57850">
    <property type="entry name" value="RING/U-box"/>
    <property type="match status" value="4"/>
</dbReference>
<feature type="region of interest" description="Disordered" evidence="14">
    <location>
        <begin position="690"/>
        <end position="709"/>
    </location>
</feature>
<comment type="caution">
    <text evidence="18">The sequence shown here is derived from an EMBL/GenBank/DDBJ whole genome shotgun (WGS) entry which is preliminary data.</text>
</comment>
<comment type="similarity">
    <text evidence="12">Belongs to the RBR family. RNF14 subfamily.</text>
</comment>
<comment type="similarity">
    <text evidence="4">Belongs to the RBR family. Ariadne subfamily.</text>
</comment>
<evidence type="ECO:0000256" key="7">
    <source>
        <dbReference type="ARBA" id="ARBA00022723"/>
    </source>
</evidence>
<evidence type="ECO:0000259" key="17">
    <source>
        <dbReference type="PROSITE" id="PS51873"/>
    </source>
</evidence>
<dbReference type="EMBL" id="CAXHTA020000019">
    <property type="protein sequence ID" value="CAL5228856.1"/>
    <property type="molecule type" value="Genomic_DNA"/>
</dbReference>
<dbReference type="SUPFAM" id="SSF54495">
    <property type="entry name" value="UBC-like"/>
    <property type="match status" value="1"/>
</dbReference>
<dbReference type="InterPro" id="IPR044066">
    <property type="entry name" value="TRIAD_supradom"/>
</dbReference>
<dbReference type="CDD" id="cd23820">
    <property type="entry name" value="RWD_RNF14"/>
    <property type="match status" value="1"/>
</dbReference>
<keyword evidence="19" id="KW-1185">Reference proteome</keyword>
<proteinExistence type="inferred from homology"/>
<feature type="domain" description="RWD" evidence="16">
    <location>
        <begin position="1"/>
        <end position="105"/>
    </location>
</feature>
<evidence type="ECO:0000313" key="18">
    <source>
        <dbReference type="EMBL" id="CAL5228856.1"/>
    </source>
</evidence>
<gene>
    <name evidence="18" type="primary">g12066</name>
    <name evidence="18" type="ORF">VP750_LOCUS10762</name>
</gene>
<dbReference type="PROSITE" id="PS50089">
    <property type="entry name" value="ZF_RING_2"/>
    <property type="match status" value="1"/>
</dbReference>
<dbReference type="SMART" id="SM00647">
    <property type="entry name" value="IBR"/>
    <property type="match status" value="2"/>
</dbReference>
<evidence type="ECO:0000256" key="12">
    <source>
        <dbReference type="ARBA" id="ARBA00044508"/>
    </source>
</evidence>
<dbReference type="CDD" id="cd20341">
    <property type="entry name" value="BRcat_RBR_RNF14"/>
    <property type="match status" value="1"/>
</dbReference>
<feature type="domain" description="RING-type" evidence="15">
    <location>
        <begin position="393"/>
        <end position="442"/>
    </location>
</feature>
<comment type="function">
    <text evidence="2">Might act as an E3 ubiquitin-protein ligase, or as part of E3 complex, which accepts ubiquitin from specific E2 ubiquitin-conjugating enzymes and then transfers it to substrates.</text>
</comment>
<accession>A0ABP1G9G2</accession>
<dbReference type="EC" id="2.3.2.31" evidence="5"/>
<evidence type="ECO:0000256" key="11">
    <source>
        <dbReference type="ARBA" id="ARBA00022833"/>
    </source>
</evidence>
<reference evidence="18 19" key="1">
    <citation type="submission" date="2024-06" db="EMBL/GenBank/DDBJ databases">
        <authorList>
            <person name="Kraege A."/>
            <person name="Thomma B."/>
        </authorList>
    </citation>
    <scope>NUCLEOTIDE SEQUENCE [LARGE SCALE GENOMIC DNA]</scope>
</reference>
<dbReference type="PROSITE" id="PS50908">
    <property type="entry name" value="RWD"/>
    <property type="match status" value="1"/>
</dbReference>
<evidence type="ECO:0000256" key="6">
    <source>
        <dbReference type="ARBA" id="ARBA00022679"/>
    </source>
</evidence>
<feature type="compositionally biased region" description="Polar residues" evidence="14">
    <location>
        <begin position="175"/>
        <end position="195"/>
    </location>
</feature>
<keyword evidence="9 13" id="KW-0863">Zinc-finger</keyword>
<feature type="compositionally biased region" description="Low complexity" evidence="14">
    <location>
        <begin position="153"/>
        <end position="174"/>
    </location>
</feature>
<evidence type="ECO:0000256" key="8">
    <source>
        <dbReference type="ARBA" id="ARBA00022737"/>
    </source>
</evidence>
<dbReference type="InterPro" id="IPR016135">
    <property type="entry name" value="UBQ-conjugating_enzyme/RWD"/>
</dbReference>
<evidence type="ECO:0000256" key="3">
    <source>
        <dbReference type="ARBA" id="ARBA00004906"/>
    </source>
</evidence>
<dbReference type="InterPro" id="IPR001841">
    <property type="entry name" value="Znf_RING"/>
</dbReference>
<feature type="region of interest" description="Disordered" evidence="14">
    <location>
        <begin position="135"/>
        <end position="360"/>
    </location>
</feature>
<dbReference type="Pfam" id="PF01485">
    <property type="entry name" value="IBR"/>
    <property type="match status" value="1"/>
</dbReference>
<dbReference type="InterPro" id="IPR002867">
    <property type="entry name" value="IBR_dom"/>
</dbReference>
<evidence type="ECO:0000256" key="10">
    <source>
        <dbReference type="ARBA" id="ARBA00022786"/>
    </source>
</evidence>
<dbReference type="InterPro" id="IPR031127">
    <property type="entry name" value="E3_UB_ligase_RBR"/>
</dbReference>
<keyword evidence="6" id="KW-0808">Transferase</keyword>
<dbReference type="Pfam" id="PF26200">
    <property type="entry name" value="Rcat_RNF216"/>
    <property type="match status" value="1"/>
</dbReference>
<name>A0ABP1G9G2_9CHLO</name>
<evidence type="ECO:0000256" key="9">
    <source>
        <dbReference type="ARBA" id="ARBA00022771"/>
    </source>
</evidence>
<feature type="compositionally biased region" description="Basic and acidic residues" evidence="14">
    <location>
        <begin position="317"/>
        <end position="340"/>
    </location>
</feature>
<organism evidence="18 19">
    <name type="scientific">Coccomyxa viridis</name>
    <dbReference type="NCBI Taxonomy" id="1274662"/>
    <lineage>
        <taxon>Eukaryota</taxon>
        <taxon>Viridiplantae</taxon>
        <taxon>Chlorophyta</taxon>
        <taxon>core chlorophytes</taxon>
        <taxon>Trebouxiophyceae</taxon>
        <taxon>Trebouxiophyceae incertae sedis</taxon>
        <taxon>Coccomyxaceae</taxon>
        <taxon>Coccomyxa</taxon>
    </lineage>
</organism>
<dbReference type="InterPro" id="IPR006575">
    <property type="entry name" value="RWD_dom"/>
</dbReference>
<dbReference type="InterPro" id="IPR047548">
    <property type="entry name" value="Rcat_RBR_RNF14"/>
</dbReference>
<evidence type="ECO:0000313" key="19">
    <source>
        <dbReference type="Proteomes" id="UP001497392"/>
    </source>
</evidence>
<evidence type="ECO:0000256" key="14">
    <source>
        <dbReference type="SAM" id="MobiDB-lite"/>
    </source>
</evidence>
<keyword evidence="11" id="KW-0862">Zinc</keyword>
<comment type="catalytic activity">
    <reaction evidence="1">
        <text>[E2 ubiquitin-conjugating enzyme]-S-ubiquitinyl-L-cysteine + [acceptor protein]-L-lysine = [E2 ubiquitin-conjugating enzyme]-L-cysteine + [acceptor protein]-N(6)-ubiquitinyl-L-lysine.</text>
        <dbReference type="EC" id="2.3.2.31"/>
    </reaction>
</comment>
<dbReference type="Gene3D" id="3.10.110.10">
    <property type="entry name" value="Ubiquitin Conjugating Enzyme"/>
    <property type="match status" value="1"/>
</dbReference>
<evidence type="ECO:0000256" key="4">
    <source>
        <dbReference type="ARBA" id="ARBA00005884"/>
    </source>
</evidence>
<evidence type="ECO:0000256" key="1">
    <source>
        <dbReference type="ARBA" id="ARBA00001798"/>
    </source>
</evidence>
<feature type="compositionally biased region" description="Low complexity" evidence="14">
    <location>
        <begin position="341"/>
        <end position="360"/>
    </location>
</feature>
<keyword evidence="8" id="KW-0677">Repeat</keyword>
<dbReference type="Gene3D" id="3.30.40.10">
    <property type="entry name" value="Zinc/RING finger domain, C3HC4 (zinc finger)"/>
    <property type="match status" value="1"/>
</dbReference>